<comment type="caution">
    <text evidence="2">The sequence shown here is derived from an EMBL/GenBank/DDBJ whole genome shotgun (WGS) entry which is preliminary data.</text>
</comment>
<gene>
    <name evidence="2" type="ORF">Rsub_04202</name>
</gene>
<evidence type="ECO:0000313" key="3">
    <source>
        <dbReference type="Proteomes" id="UP000247498"/>
    </source>
</evidence>
<dbReference type="Proteomes" id="UP000247498">
    <property type="component" value="Unassembled WGS sequence"/>
</dbReference>
<keyword evidence="3" id="KW-1185">Reference proteome</keyword>
<dbReference type="AlphaFoldDB" id="A0A2V0NXR3"/>
<reference evidence="2 3" key="1">
    <citation type="journal article" date="2018" name="Sci. Rep.">
        <title>Raphidocelis subcapitata (=Pseudokirchneriella subcapitata) provides an insight into genome evolution and environmental adaptations in the Sphaeropleales.</title>
        <authorList>
            <person name="Suzuki S."/>
            <person name="Yamaguchi H."/>
            <person name="Nakajima N."/>
            <person name="Kawachi M."/>
        </authorList>
    </citation>
    <scope>NUCLEOTIDE SEQUENCE [LARGE SCALE GENOMIC DNA]</scope>
    <source>
        <strain evidence="2 3">NIES-35</strain>
    </source>
</reference>
<name>A0A2V0NXR3_9CHLO</name>
<proteinExistence type="predicted"/>
<sequence length="207" mass="19867">MSLHTFRDNNFAYSGPVNKWVSHPMPAVGGGRLLLLKWVRTVEEVVEKGAGPRLPHLVPVGRDAQPLAPAAAEDDAAADAAAAAARAALTATAAAAPPSALQGAPSVSLQPSASAPQSTGITVTEEEPSAMDATATEATGGATEATEGATATATGDDAAGGGGYGGGGSGANGPSAAGDAAGAHLQQQPSASAPSFDSMDVDGGGGA</sequence>
<protein>
    <submittedName>
        <fullName evidence="2">Uncharacterized protein</fullName>
    </submittedName>
</protein>
<feature type="compositionally biased region" description="Polar residues" evidence="1">
    <location>
        <begin position="107"/>
        <end position="122"/>
    </location>
</feature>
<evidence type="ECO:0000313" key="2">
    <source>
        <dbReference type="EMBL" id="GBF91462.1"/>
    </source>
</evidence>
<feature type="compositionally biased region" description="Polar residues" evidence="1">
    <location>
        <begin position="185"/>
        <end position="195"/>
    </location>
</feature>
<dbReference type="InParanoid" id="A0A2V0NXR3"/>
<feature type="compositionally biased region" description="Low complexity" evidence="1">
    <location>
        <begin position="172"/>
        <end position="183"/>
    </location>
</feature>
<organism evidence="2 3">
    <name type="scientific">Raphidocelis subcapitata</name>
    <dbReference type="NCBI Taxonomy" id="307507"/>
    <lineage>
        <taxon>Eukaryota</taxon>
        <taxon>Viridiplantae</taxon>
        <taxon>Chlorophyta</taxon>
        <taxon>core chlorophytes</taxon>
        <taxon>Chlorophyceae</taxon>
        <taxon>CS clade</taxon>
        <taxon>Sphaeropleales</taxon>
        <taxon>Selenastraceae</taxon>
        <taxon>Raphidocelis</taxon>
    </lineage>
</organism>
<accession>A0A2V0NXR3</accession>
<feature type="compositionally biased region" description="Gly residues" evidence="1">
    <location>
        <begin position="158"/>
        <end position="171"/>
    </location>
</feature>
<dbReference type="EMBL" id="BDRX01000024">
    <property type="protein sequence ID" value="GBF91462.1"/>
    <property type="molecule type" value="Genomic_DNA"/>
</dbReference>
<evidence type="ECO:0000256" key="1">
    <source>
        <dbReference type="SAM" id="MobiDB-lite"/>
    </source>
</evidence>
<feature type="region of interest" description="Disordered" evidence="1">
    <location>
        <begin position="99"/>
        <end position="207"/>
    </location>
</feature>
<feature type="compositionally biased region" description="Low complexity" evidence="1">
    <location>
        <begin position="133"/>
        <end position="157"/>
    </location>
</feature>